<dbReference type="EMBL" id="JAGGKC010000014">
    <property type="protein sequence ID" value="MBP1919405.1"/>
    <property type="molecule type" value="Genomic_DNA"/>
</dbReference>
<dbReference type="InterPro" id="IPR008920">
    <property type="entry name" value="TF_FadR/GntR_C"/>
</dbReference>
<dbReference type="PROSITE" id="PS50949">
    <property type="entry name" value="HTH_GNTR"/>
    <property type="match status" value="1"/>
</dbReference>
<evidence type="ECO:0000313" key="6">
    <source>
        <dbReference type="Proteomes" id="UP001519271"/>
    </source>
</evidence>
<accession>A0ABS4G4D7</accession>
<dbReference type="InterPro" id="IPR036388">
    <property type="entry name" value="WH-like_DNA-bd_sf"/>
</dbReference>
<name>A0ABS4G4D7_9CLOT</name>
<dbReference type="PRINTS" id="PR00035">
    <property type="entry name" value="HTHGNTR"/>
</dbReference>
<dbReference type="SUPFAM" id="SSF46785">
    <property type="entry name" value="Winged helix' DNA-binding domain"/>
    <property type="match status" value="1"/>
</dbReference>
<feature type="domain" description="HTH gntR-type" evidence="4">
    <location>
        <begin position="11"/>
        <end position="79"/>
    </location>
</feature>
<evidence type="ECO:0000256" key="3">
    <source>
        <dbReference type="ARBA" id="ARBA00023163"/>
    </source>
</evidence>
<dbReference type="PANTHER" id="PTHR43537:SF5">
    <property type="entry name" value="UXU OPERON TRANSCRIPTIONAL REGULATOR"/>
    <property type="match status" value="1"/>
</dbReference>
<keyword evidence="2" id="KW-0238">DNA-binding</keyword>
<dbReference type="SMART" id="SM00345">
    <property type="entry name" value="HTH_GNTR"/>
    <property type="match status" value="1"/>
</dbReference>
<dbReference type="Gene3D" id="1.10.10.10">
    <property type="entry name" value="Winged helix-like DNA-binding domain superfamily/Winged helix DNA-binding domain"/>
    <property type="match status" value="1"/>
</dbReference>
<dbReference type="SUPFAM" id="SSF48008">
    <property type="entry name" value="GntR ligand-binding domain-like"/>
    <property type="match status" value="1"/>
</dbReference>
<keyword evidence="3" id="KW-0804">Transcription</keyword>
<evidence type="ECO:0000256" key="2">
    <source>
        <dbReference type="ARBA" id="ARBA00023125"/>
    </source>
</evidence>
<dbReference type="SMART" id="SM00895">
    <property type="entry name" value="FCD"/>
    <property type="match status" value="1"/>
</dbReference>
<keyword evidence="6" id="KW-1185">Reference proteome</keyword>
<dbReference type="RefSeq" id="WP_209459604.1">
    <property type="nucleotide sequence ID" value="NZ_JAGGKC010000014.1"/>
</dbReference>
<dbReference type="Proteomes" id="UP001519271">
    <property type="component" value="Unassembled WGS sequence"/>
</dbReference>
<sequence>MNNLFVGKAKESAVDVVINSIKQLIAEDKLKLGDKLPSELEISEGLGISRGSVREAMKVLEALGVVDIKVGNGTYIVDKPRENLIDPLMFKFLLIKPELSELKEFRRLFETDVVTLAIMNYNKNEKERNLLVHNVERLKGLRDSKASPRELADNDLEFHKLLGEACKNSFAERIYSFVISFFESSIYNSHTNQNYGTNALETHSAILSAIEDRNIDKVKDAVVLAVDNWEGLQKRR</sequence>
<dbReference type="InterPro" id="IPR036390">
    <property type="entry name" value="WH_DNA-bd_sf"/>
</dbReference>
<protein>
    <submittedName>
        <fullName evidence="5">GntR family transcriptional repressor for pyruvate dehydrogenase complex</fullName>
    </submittedName>
</protein>
<comment type="caution">
    <text evidence="5">The sequence shown here is derived from an EMBL/GenBank/DDBJ whole genome shotgun (WGS) entry which is preliminary data.</text>
</comment>
<dbReference type="Gene3D" id="1.20.120.530">
    <property type="entry name" value="GntR ligand-binding domain-like"/>
    <property type="match status" value="1"/>
</dbReference>
<keyword evidence="1" id="KW-0805">Transcription regulation</keyword>
<proteinExistence type="predicted"/>
<dbReference type="Pfam" id="PF07729">
    <property type="entry name" value="FCD"/>
    <property type="match status" value="1"/>
</dbReference>
<keyword evidence="5" id="KW-0670">Pyruvate</keyword>
<reference evidence="5 6" key="1">
    <citation type="submission" date="2021-03" db="EMBL/GenBank/DDBJ databases">
        <title>Genomic Encyclopedia of Type Strains, Phase IV (KMG-IV): sequencing the most valuable type-strain genomes for metagenomic binning, comparative biology and taxonomic classification.</title>
        <authorList>
            <person name="Goeker M."/>
        </authorList>
    </citation>
    <scope>NUCLEOTIDE SEQUENCE [LARGE SCALE GENOMIC DNA]</scope>
    <source>
        <strain evidence="5 6">DSM 6139</strain>
    </source>
</reference>
<evidence type="ECO:0000256" key="1">
    <source>
        <dbReference type="ARBA" id="ARBA00023015"/>
    </source>
</evidence>
<dbReference type="PANTHER" id="PTHR43537">
    <property type="entry name" value="TRANSCRIPTIONAL REGULATOR, GNTR FAMILY"/>
    <property type="match status" value="1"/>
</dbReference>
<gene>
    <name evidence="5" type="ORF">J2Z34_001894</name>
</gene>
<dbReference type="CDD" id="cd07377">
    <property type="entry name" value="WHTH_GntR"/>
    <property type="match status" value="1"/>
</dbReference>
<dbReference type="InterPro" id="IPR000524">
    <property type="entry name" value="Tscrpt_reg_HTH_GntR"/>
</dbReference>
<dbReference type="InterPro" id="IPR011711">
    <property type="entry name" value="GntR_C"/>
</dbReference>
<organism evidence="5 6">
    <name type="scientific">Youngiibacter multivorans</name>
    <dbReference type="NCBI Taxonomy" id="937251"/>
    <lineage>
        <taxon>Bacteria</taxon>
        <taxon>Bacillati</taxon>
        <taxon>Bacillota</taxon>
        <taxon>Clostridia</taxon>
        <taxon>Eubacteriales</taxon>
        <taxon>Clostridiaceae</taxon>
        <taxon>Youngiibacter</taxon>
    </lineage>
</organism>
<evidence type="ECO:0000259" key="4">
    <source>
        <dbReference type="PROSITE" id="PS50949"/>
    </source>
</evidence>
<dbReference type="Pfam" id="PF00392">
    <property type="entry name" value="GntR"/>
    <property type="match status" value="1"/>
</dbReference>
<evidence type="ECO:0000313" key="5">
    <source>
        <dbReference type="EMBL" id="MBP1919405.1"/>
    </source>
</evidence>